<dbReference type="EMBL" id="JAVRHO010000035">
    <property type="protein sequence ID" value="MDT0648281.1"/>
    <property type="molecule type" value="Genomic_DNA"/>
</dbReference>
<evidence type="ECO:0000256" key="1">
    <source>
        <dbReference type="ARBA" id="ARBA00022649"/>
    </source>
</evidence>
<dbReference type="Proteomes" id="UP001245285">
    <property type="component" value="Unassembled WGS sequence"/>
</dbReference>
<evidence type="ECO:0000313" key="4">
    <source>
        <dbReference type="EMBL" id="MDT0648281.1"/>
    </source>
</evidence>
<keyword evidence="5" id="KW-1185">Reference proteome</keyword>
<keyword evidence="2" id="KW-0540">Nuclease</keyword>
<dbReference type="InterPro" id="IPR008201">
    <property type="entry name" value="HepT-like"/>
</dbReference>
<evidence type="ECO:0000256" key="2">
    <source>
        <dbReference type="ARBA" id="ARBA00022722"/>
    </source>
</evidence>
<dbReference type="RefSeq" id="WP_311496374.1">
    <property type="nucleotide sequence ID" value="NZ_JAVRHO010000035.1"/>
</dbReference>
<keyword evidence="3" id="KW-0378">Hydrolase</keyword>
<comment type="caution">
    <text evidence="4">The sequence shown here is derived from an EMBL/GenBank/DDBJ whole genome shotgun (WGS) entry which is preliminary data.</text>
</comment>
<evidence type="ECO:0000313" key="5">
    <source>
        <dbReference type="Proteomes" id="UP001245285"/>
    </source>
</evidence>
<sequence length="44" mass="5051">MIHAYDSVDNAIVWVIVKKNLPELKRDCVSLIQQLGESFKTFNS</sequence>
<accession>A0ABU3CPM3</accession>
<gene>
    <name evidence="4" type="ORF">RM545_16430</name>
</gene>
<name>A0ABU3CPM3_9FLAO</name>
<dbReference type="Pfam" id="PF01934">
    <property type="entry name" value="HepT-like"/>
    <property type="match status" value="1"/>
</dbReference>
<keyword evidence="1" id="KW-1277">Toxin-antitoxin system</keyword>
<proteinExistence type="predicted"/>
<evidence type="ECO:0000256" key="3">
    <source>
        <dbReference type="ARBA" id="ARBA00022801"/>
    </source>
</evidence>
<protein>
    <submittedName>
        <fullName evidence="4">DUF86 domain-containing protein</fullName>
    </submittedName>
</protein>
<organism evidence="4 5">
    <name type="scientific">Autumnicola lenta</name>
    <dbReference type="NCBI Taxonomy" id="3075593"/>
    <lineage>
        <taxon>Bacteria</taxon>
        <taxon>Pseudomonadati</taxon>
        <taxon>Bacteroidota</taxon>
        <taxon>Flavobacteriia</taxon>
        <taxon>Flavobacteriales</taxon>
        <taxon>Flavobacteriaceae</taxon>
        <taxon>Autumnicola</taxon>
    </lineage>
</organism>
<reference evidence="4 5" key="1">
    <citation type="submission" date="2023-09" db="EMBL/GenBank/DDBJ databases">
        <authorList>
            <person name="Rey-Velasco X."/>
        </authorList>
    </citation>
    <scope>NUCLEOTIDE SEQUENCE [LARGE SCALE GENOMIC DNA]</scope>
    <source>
        <strain evidence="4 5">F260</strain>
    </source>
</reference>